<accession>A0AAV5GQL2</accession>
<evidence type="ECO:0000259" key="1">
    <source>
        <dbReference type="Pfam" id="PF08501"/>
    </source>
</evidence>
<comment type="caution">
    <text evidence="2">The sequence shown here is derived from an EMBL/GenBank/DDBJ whole genome shotgun (WGS) entry which is preliminary data.</text>
</comment>
<keyword evidence="3" id="KW-1185">Reference proteome</keyword>
<dbReference type="PANTHER" id="PTHR21089">
    <property type="entry name" value="SHIKIMATE DEHYDROGENASE"/>
    <property type="match status" value="1"/>
</dbReference>
<dbReference type="SUPFAM" id="SSF51735">
    <property type="entry name" value="NAD(P)-binding Rossmann-fold domains"/>
    <property type="match status" value="1"/>
</dbReference>
<organism evidence="2 3">
    <name type="scientific">Rhodotorula paludigena</name>
    <dbReference type="NCBI Taxonomy" id="86838"/>
    <lineage>
        <taxon>Eukaryota</taxon>
        <taxon>Fungi</taxon>
        <taxon>Dikarya</taxon>
        <taxon>Basidiomycota</taxon>
        <taxon>Pucciniomycotina</taxon>
        <taxon>Microbotryomycetes</taxon>
        <taxon>Sporidiobolales</taxon>
        <taxon>Sporidiobolaceae</taxon>
        <taxon>Rhodotorula</taxon>
    </lineage>
</organism>
<dbReference type="Proteomes" id="UP001342314">
    <property type="component" value="Unassembled WGS sequence"/>
</dbReference>
<dbReference type="Gene3D" id="3.40.50.720">
    <property type="entry name" value="NAD(P)-binding Rossmann-like Domain"/>
    <property type="match status" value="1"/>
</dbReference>
<dbReference type="PANTHER" id="PTHR21089:SF1">
    <property type="entry name" value="BIFUNCTIONAL 3-DEHYDROQUINATE DEHYDRATASE_SHIKIMATE DEHYDROGENASE, CHLOROPLASTIC"/>
    <property type="match status" value="1"/>
</dbReference>
<proteinExistence type="predicted"/>
<dbReference type="Gene3D" id="3.40.50.10860">
    <property type="entry name" value="Leucine Dehydrogenase, chain A, domain 1"/>
    <property type="match status" value="1"/>
</dbReference>
<dbReference type="AlphaFoldDB" id="A0AAV5GQL2"/>
<dbReference type="EMBL" id="BQKY01000018">
    <property type="protein sequence ID" value="GJN94686.1"/>
    <property type="molecule type" value="Genomic_DNA"/>
</dbReference>
<dbReference type="SUPFAM" id="SSF53223">
    <property type="entry name" value="Aminoacid dehydrogenase-like, N-terminal domain"/>
    <property type="match status" value="1"/>
</dbReference>
<dbReference type="InterPro" id="IPR022893">
    <property type="entry name" value="Shikimate_DH_fam"/>
</dbReference>
<dbReference type="InterPro" id="IPR036291">
    <property type="entry name" value="NAD(P)-bd_dom_sf"/>
</dbReference>
<dbReference type="GO" id="GO:0019632">
    <property type="term" value="P:shikimate metabolic process"/>
    <property type="evidence" value="ECO:0007669"/>
    <property type="project" value="TreeGrafter"/>
</dbReference>
<name>A0AAV5GQL2_9BASI</name>
<dbReference type="InterPro" id="IPR013708">
    <property type="entry name" value="Shikimate_DH-bd_N"/>
</dbReference>
<evidence type="ECO:0000313" key="3">
    <source>
        <dbReference type="Proteomes" id="UP001342314"/>
    </source>
</evidence>
<dbReference type="GO" id="GO:0009423">
    <property type="term" value="P:chorismate biosynthetic process"/>
    <property type="evidence" value="ECO:0007669"/>
    <property type="project" value="TreeGrafter"/>
</dbReference>
<dbReference type="GO" id="GO:0004764">
    <property type="term" value="F:shikimate 3-dehydrogenase (NADP+) activity"/>
    <property type="evidence" value="ECO:0007669"/>
    <property type="project" value="InterPro"/>
</dbReference>
<gene>
    <name evidence="2" type="ORF">Rhopal_007777-T1</name>
</gene>
<reference evidence="2 3" key="1">
    <citation type="submission" date="2021-12" db="EMBL/GenBank/DDBJ databases">
        <title>High titer production of polyol ester of fatty acids by Rhodotorula paludigena BS15 towards product separation-free biomass refinery.</title>
        <authorList>
            <person name="Mano J."/>
            <person name="Ono H."/>
            <person name="Tanaka T."/>
            <person name="Naito K."/>
            <person name="Sushida H."/>
            <person name="Ike M."/>
            <person name="Tokuyasu K."/>
            <person name="Kitaoka M."/>
        </authorList>
    </citation>
    <scope>NUCLEOTIDE SEQUENCE [LARGE SCALE GENOMIC DNA]</scope>
    <source>
        <strain evidence="2 3">BS15</strain>
    </source>
</reference>
<feature type="domain" description="Shikimate dehydrogenase substrate binding N-terminal" evidence="1">
    <location>
        <begin position="8"/>
        <end position="84"/>
    </location>
</feature>
<sequence>MAPRRDFHLLSPLAHNTVFASLGLESYEYKLHETASFSDRSVLDLLRSPAFGGAAVTMPHKAAALQYMDTLGPEVEEIGSMNTVVVTGFVQGEDGKQRAKLEGRNTDVEGIRRALLSTLPEAQREIEKPFGEGRSAFIIGGGGTTRAAVYALSSMGLSPIFLVNRDPTETASIISTPAFAKYDLRALEKEEQWSNEEAERIACGVGAIPSFQPQTEGEKMVYRLAELVFESSGKKEGKRPLLEMAYKPHVTLMYKLAERHGWHPIGGIEALIHQAFAQDGFWLLDSPHTRIDGLASDKLSQAGAVAAQKVREAAGAPGA</sequence>
<evidence type="ECO:0000313" key="2">
    <source>
        <dbReference type="EMBL" id="GJN94686.1"/>
    </source>
</evidence>
<dbReference type="InterPro" id="IPR046346">
    <property type="entry name" value="Aminoacid_DH-like_N_sf"/>
</dbReference>
<dbReference type="Pfam" id="PF08501">
    <property type="entry name" value="Shikimate_dh_N"/>
    <property type="match status" value="1"/>
</dbReference>
<protein>
    <recommendedName>
        <fullName evidence="1">Shikimate dehydrogenase substrate binding N-terminal domain-containing protein</fullName>
    </recommendedName>
</protein>
<dbReference type="CDD" id="cd01065">
    <property type="entry name" value="NAD_bind_Shikimate_DH"/>
    <property type="match status" value="1"/>
</dbReference>